<feature type="region of interest" description="Disordered" evidence="4">
    <location>
        <begin position="265"/>
        <end position="286"/>
    </location>
</feature>
<dbReference type="EMBL" id="MHCA01000027">
    <property type="protein sequence ID" value="OGY12037.1"/>
    <property type="molecule type" value="Genomic_DNA"/>
</dbReference>
<evidence type="ECO:0000313" key="7">
    <source>
        <dbReference type="Proteomes" id="UP000178272"/>
    </source>
</evidence>
<dbReference type="InterPro" id="IPR004482">
    <property type="entry name" value="Mg_chelat-rel"/>
</dbReference>
<dbReference type="SUPFAM" id="SSF54211">
    <property type="entry name" value="Ribosomal protein S5 domain 2-like"/>
    <property type="match status" value="1"/>
</dbReference>
<comment type="caution">
    <text evidence="6">The sequence shown here is derived from an EMBL/GenBank/DDBJ whole genome shotgun (WGS) entry which is preliminary data.</text>
</comment>
<dbReference type="Pfam" id="PF13335">
    <property type="entry name" value="Mg_chelatase_C"/>
    <property type="match status" value="1"/>
</dbReference>
<evidence type="ECO:0000256" key="2">
    <source>
        <dbReference type="ARBA" id="ARBA00022741"/>
    </source>
</evidence>
<dbReference type="InterPro" id="IPR001208">
    <property type="entry name" value="MCM_dom"/>
</dbReference>
<dbReference type="InterPro" id="IPR045006">
    <property type="entry name" value="CHLI-like"/>
</dbReference>
<dbReference type="PROSITE" id="PS50051">
    <property type="entry name" value="MCM_2"/>
    <property type="match status" value="1"/>
</dbReference>
<dbReference type="SUPFAM" id="SSF52540">
    <property type="entry name" value="P-loop containing nucleoside triphosphate hydrolases"/>
    <property type="match status" value="1"/>
</dbReference>
<keyword evidence="3" id="KW-0067">ATP-binding</keyword>
<dbReference type="InterPro" id="IPR000523">
    <property type="entry name" value="Mg_chelatse_chII-like_cat_dom"/>
</dbReference>
<dbReference type="GO" id="GO:0003677">
    <property type="term" value="F:DNA binding"/>
    <property type="evidence" value="ECO:0007669"/>
    <property type="project" value="InterPro"/>
</dbReference>
<dbReference type="SMART" id="SM00382">
    <property type="entry name" value="AAA"/>
    <property type="match status" value="1"/>
</dbReference>
<dbReference type="Pfam" id="PF01078">
    <property type="entry name" value="Mg_chelatase"/>
    <property type="match status" value="1"/>
</dbReference>
<evidence type="ECO:0000256" key="4">
    <source>
        <dbReference type="SAM" id="MobiDB-lite"/>
    </source>
</evidence>
<dbReference type="Proteomes" id="UP000178272">
    <property type="component" value="Unassembled WGS sequence"/>
</dbReference>
<organism evidence="6 7">
    <name type="scientific">Candidatus Blackburnbacteria bacterium RIFCSPHIGHO2_12_FULL_41_13b</name>
    <dbReference type="NCBI Taxonomy" id="1797517"/>
    <lineage>
        <taxon>Bacteria</taxon>
        <taxon>Candidatus Blackburniibacteriota</taxon>
    </lineage>
</organism>
<dbReference type="Pfam" id="PF13541">
    <property type="entry name" value="ChlI"/>
    <property type="match status" value="1"/>
</dbReference>
<dbReference type="Gene3D" id="3.40.50.300">
    <property type="entry name" value="P-loop containing nucleotide triphosphate hydrolases"/>
    <property type="match status" value="1"/>
</dbReference>
<reference evidence="6 7" key="1">
    <citation type="journal article" date="2016" name="Nat. Commun.">
        <title>Thousands of microbial genomes shed light on interconnected biogeochemical processes in an aquifer system.</title>
        <authorList>
            <person name="Anantharaman K."/>
            <person name="Brown C.T."/>
            <person name="Hug L.A."/>
            <person name="Sharon I."/>
            <person name="Castelle C.J."/>
            <person name="Probst A.J."/>
            <person name="Thomas B.C."/>
            <person name="Singh A."/>
            <person name="Wilkins M.J."/>
            <person name="Karaoz U."/>
            <person name="Brodie E.L."/>
            <person name="Williams K.H."/>
            <person name="Hubbard S.S."/>
            <person name="Banfield J.F."/>
        </authorList>
    </citation>
    <scope>NUCLEOTIDE SEQUENCE [LARGE SCALE GENOMIC DNA]</scope>
</reference>
<dbReference type="InterPro" id="IPR025158">
    <property type="entry name" value="Mg_chelat-rel_C"/>
</dbReference>
<dbReference type="STRING" id="1797517.A3F61_03285"/>
<evidence type="ECO:0000256" key="1">
    <source>
        <dbReference type="ARBA" id="ARBA00006354"/>
    </source>
</evidence>
<dbReference type="PANTHER" id="PTHR32039:SF7">
    <property type="entry name" value="COMPETENCE PROTEIN COMM"/>
    <property type="match status" value="1"/>
</dbReference>
<dbReference type="PRINTS" id="PR01657">
    <property type="entry name" value="MCMFAMILY"/>
</dbReference>
<sequence length="515" mass="56508">MLAKVFSGATVGLNGVLIDVEVDIASQGLPAFNIVGLPDKAVEEAKERVRSALKNSGADFPPRRITVNLAPADLPKVGPAFDLPMAVGVLFASEQLAPRDLTQSFFCGEVSLDGSLRHTAGVLPLALLAREKGKKYLFVPKMNAQEASVVRGITVYPVENLIEIFRHMSGLQEIEPFPTTPFRKLLEKTQIEFDFAEIQGQEHAKRAMEIAAAGSHNVFMKGTPGSGKTMIARAFPGILPELTEDEALEVTKIYSITGNLPEGQSVVRSRPFRSPHHTTSRIGLIGGSSHPLPGEISLAHRGVLFLDEFPEFPRHVLEALRQPMEDGVVTISRAAGTVAYPAQFTLVAAANPCPCGYYGSGTRPCRCLPGQISRYQKRISGPILDRIDIHLDIPQVRVEKLIATNSDSENSQTIQKRVQKARNIQLKRFAKLSSVRRIKSNSEMSTKQTKEFCVLDKTSQILLRQATLQLNLSARSYYKVLKIARTIADLADSRDIIPGNISEALQFRPKTDDLI</sequence>
<evidence type="ECO:0000256" key="3">
    <source>
        <dbReference type="ARBA" id="ARBA00022840"/>
    </source>
</evidence>
<accession>A0A1G1V9Q5</accession>
<dbReference type="InterPro" id="IPR027417">
    <property type="entry name" value="P-loop_NTPase"/>
</dbReference>
<dbReference type="NCBIfam" id="TIGR00368">
    <property type="entry name" value="YifB family Mg chelatase-like AAA ATPase"/>
    <property type="match status" value="1"/>
</dbReference>
<feature type="compositionally biased region" description="Basic residues" evidence="4">
    <location>
        <begin position="270"/>
        <end position="279"/>
    </location>
</feature>
<dbReference type="InterPro" id="IPR003593">
    <property type="entry name" value="AAA+_ATPase"/>
</dbReference>
<dbReference type="InterPro" id="IPR014721">
    <property type="entry name" value="Ribsml_uS5_D2-typ_fold_subgr"/>
</dbReference>
<name>A0A1G1V9Q5_9BACT</name>
<dbReference type="InterPro" id="IPR020568">
    <property type="entry name" value="Ribosomal_Su5_D2-typ_SF"/>
</dbReference>
<feature type="domain" description="MCM C-terminal AAA(+) ATPase" evidence="5">
    <location>
        <begin position="294"/>
        <end position="389"/>
    </location>
</feature>
<gene>
    <name evidence="6" type="ORF">A3F61_03285</name>
</gene>
<dbReference type="GO" id="GO:0005524">
    <property type="term" value="F:ATP binding"/>
    <property type="evidence" value="ECO:0007669"/>
    <property type="project" value="UniProtKB-KW"/>
</dbReference>
<proteinExistence type="inferred from homology"/>
<dbReference type="Gene3D" id="3.30.230.10">
    <property type="match status" value="1"/>
</dbReference>
<evidence type="ECO:0000313" key="6">
    <source>
        <dbReference type="EMBL" id="OGY12037.1"/>
    </source>
</evidence>
<evidence type="ECO:0000259" key="5">
    <source>
        <dbReference type="PROSITE" id="PS50051"/>
    </source>
</evidence>
<protein>
    <submittedName>
        <fullName evidence="6">Magnesium chelatase</fullName>
    </submittedName>
</protein>
<comment type="similarity">
    <text evidence="1">Belongs to the Mg-chelatase subunits D/I family. ComM subfamily.</text>
</comment>
<keyword evidence="2" id="KW-0547">Nucleotide-binding</keyword>
<dbReference type="PANTHER" id="PTHR32039">
    <property type="entry name" value="MAGNESIUM-CHELATASE SUBUNIT CHLI"/>
    <property type="match status" value="1"/>
</dbReference>
<dbReference type="AlphaFoldDB" id="A0A1G1V9Q5"/>